<protein>
    <recommendedName>
        <fullName evidence="3">DUF4351 domain-containing protein</fullName>
    </recommendedName>
</protein>
<evidence type="ECO:0008006" key="3">
    <source>
        <dbReference type="Google" id="ProtNLM"/>
    </source>
</evidence>
<evidence type="ECO:0000313" key="2">
    <source>
        <dbReference type="Proteomes" id="UP000194798"/>
    </source>
</evidence>
<accession>A0A251XAX4</accession>
<dbReference type="EMBL" id="MSLT01000006">
    <property type="protein sequence ID" value="OUD15250.1"/>
    <property type="molecule type" value="Genomic_DNA"/>
</dbReference>
<organism evidence="1 2">
    <name type="scientific">Thioflexithrix psekupsensis</name>
    <dbReference type="NCBI Taxonomy" id="1570016"/>
    <lineage>
        <taxon>Bacteria</taxon>
        <taxon>Pseudomonadati</taxon>
        <taxon>Pseudomonadota</taxon>
        <taxon>Gammaproteobacteria</taxon>
        <taxon>Thiotrichales</taxon>
        <taxon>Thioflexithrix</taxon>
    </lineage>
</organism>
<reference evidence="1 2" key="1">
    <citation type="submission" date="2016-12" db="EMBL/GenBank/DDBJ databases">
        <title>Thioflexothrix psekupsii D3 genome sequencing and assembly.</title>
        <authorList>
            <person name="Fomenkov A."/>
            <person name="Vincze T."/>
            <person name="Grabovich M."/>
            <person name="Anton B.P."/>
            <person name="Dubinina G."/>
            <person name="Orlova M."/>
            <person name="Belousova E."/>
            <person name="Roberts R.J."/>
        </authorList>
    </citation>
    <scope>NUCLEOTIDE SEQUENCE [LARGE SCALE GENOMIC DNA]</scope>
    <source>
        <strain evidence="1">D3</strain>
    </source>
</reference>
<dbReference type="PANTHER" id="PTHR35586">
    <property type="entry name" value="SLL1691 PROTEIN"/>
    <property type="match status" value="1"/>
</dbReference>
<sequence>MPRSPKILRGTDENFLQLMQLTGAGLLKLAGFDAKLAEIYQFRAVELKEKQLQRPDVEGIPVIDIANKKRVTLEFQGYSDPYIRYRCLSNMLRMSLTNQDGIKITGIIVYTDKKYQEAALPFSEILDGFSPENNFIQEIVLTDYTEEQLIAIDPHLVMLAPFTISEKLDVPQFQLKVKNWYKQLNDLYPDISKLNKALDIVGLFLLNRFRYLTQEEVINMLNLDLLDTRAGQDLYRMGMTEGEVKGEARGKAIGEARGKAIGELKGQRIALVNLLKKRFGKLPKTAEAKIKKATSAELEQWILNVLDAKTIDNVFQELE</sequence>
<comment type="caution">
    <text evidence="1">The sequence shown here is derived from an EMBL/GenBank/DDBJ whole genome shotgun (WGS) entry which is preliminary data.</text>
</comment>
<dbReference type="Proteomes" id="UP000194798">
    <property type="component" value="Unassembled WGS sequence"/>
</dbReference>
<dbReference type="PANTHER" id="PTHR35586:SF1">
    <property type="entry name" value="SLL1691 PROTEIN"/>
    <property type="match status" value="1"/>
</dbReference>
<dbReference type="Pfam" id="PF11103">
    <property type="entry name" value="DUF2887"/>
    <property type="match status" value="1"/>
</dbReference>
<dbReference type="RefSeq" id="WP_086486841.1">
    <property type="nucleotide sequence ID" value="NZ_MSLT01000006.1"/>
</dbReference>
<dbReference type="AlphaFoldDB" id="A0A251XAX4"/>
<name>A0A251XAX4_9GAMM</name>
<keyword evidence="2" id="KW-1185">Reference proteome</keyword>
<proteinExistence type="predicted"/>
<gene>
    <name evidence="1" type="ORF">TPSD3_01590</name>
</gene>
<dbReference type="InterPro" id="IPR022573">
    <property type="entry name" value="DUF2887"/>
</dbReference>
<evidence type="ECO:0000313" key="1">
    <source>
        <dbReference type="EMBL" id="OUD15250.1"/>
    </source>
</evidence>
<dbReference type="OrthoDB" id="452374at2"/>